<dbReference type="InterPro" id="IPR017937">
    <property type="entry name" value="Thioredoxin_CS"/>
</dbReference>
<reference evidence="3" key="1">
    <citation type="submission" date="2023-09" db="EMBL/GenBank/DDBJ databases">
        <authorList>
            <consortium name="CW5 consortium"/>
            <person name="Lu C.-W."/>
        </authorList>
    </citation>
    <scope>NUCLEOTIDE SEQUENCE</scope>
    <source>
        <strain evidence="3">KPS</strain>
    </source>
</reference>
<evidence type="ECO:0000313" key="3">
    <source>
        <dbReference type="EMBL" id="WMW66868.1"/>
    </source>
</evidence>
<evidence type="ECO:0000256" key="1">
    <source>
        <dbReference type="ARBA" id="ARBA00023284"/>
    </source>
</evidence>
<evidence type="ECO:0000313" key="4">
    <source>
        <dbReference type="Proteomes" id="UP001180616"/>
    </source>
</evidence>
<dbReference type="RefSeq" id="WP_309542722.1">
    <property type="nucleotide sequence ID" value="NZ_CP133659.1"/>
</dbReference>
<dbReference type="CDD" id="cd02966">
    <property type="entry name" value="TlpA_like_family"/>
    <property type="match status" value="1"/>
</dbReference>
<name>A0ABY9R7U3_9BACT</name>
<dbReference type="InterPro" id="IPR013766">
    <property type="entry name" value="Thioredoxin_domain"/>
</dbReference>
<organism evidence="3 4">
    <name type="scientific">Nitratidesulfovibrio liaohensis</name>
    <dbReference type="NCBI Taxonomy" id="2604158"/>
    <lineage>
        <taxon>Bacteria</taxon>
        <taxon>Pseudomonadati</taxon>
        <taxon>Thermodesulfobacteriota</taxon>
        <taxon>Desulfovibrionia</taxon>
        <taxon>Desulfovibrionales</taxon>
        <taxon>Desulfovibrionaceae</taxon>
        <taxon>Nitratidesulfovibrio</taxon>
    </lineage>
</organism>
<protein>
    <submittedName>
        <fullName evidence="3">TlpA family protein disulfide reductase</fullName>
    </submittedName>
</protein>
<keyword evidence="1" id="KW-0676">Redox-active center</keyword>
<gene>
    <name evidence="3" type="ORF">KPS_001494</name>
</gene>
<dbReference type="EMBL" id="CP133659">
    <property type="protein sequence ID" value="WMW66868.1"/>
    <property type="molecule type" value="Genomic_DNA"/>
</dbReference>
<dbReference type="PROSITE" id="PS00194">
    <property type="entry name" value="THIOREDOXIN_1"/>
    <property type="match status" value="1"/>
</dbReference>
<dbReference type="PROSITE" id="PS51352">
    <property type="entry name" value="THIOREDOXIN_2"/>
    <property type="match status" value="1"/>
</dbReference>
<dbReference type="Gene3D" id="3.40.30.10">
    <property type="entry name" value="Glutaredoxin"/>
    <property type="match status" value="1"/>
</dbReference>
<accession>A0ABY9R7U3</accession>
<keyword evidence="4" id="KW-1185">Reference proteome</keyword>
<evidence type="ECO:0000259" key="2">
    <source>
        <dbReference type="PROSITE" id="PS51352"/>
    </source>
</evidence>
<dbReference type="InterPro" id="IPR000866">
    <property type="entry name" value="AhpC/TSA"/>
</dbReference>
<dbReference type="SUPFAM" id="SSF52833">
    <property type="entry name" value="Thioredoxin-like"/>
    <property type="match status" value="1"/>
</dbReference>
<dbReference type="Pfam" id="PF00578">
    <property type="entry name" value="AhpC-TSA"/>
    <property type="match status" value="1"/>
</dbReference>
<dbReference type="InterPro" id="IPR036249">
    <property type="entry name" value="Thioredoxin-like_sf"/>
</dbReference>
<proteinExistence type="predicted"/>
<dbReference type="Proteomes" id="UP001180616">
    <property type="component" value="Chromosome"/>
</dbReference>
<sequence>MASVFLRRGLGMHGKCGLHPHGVAKRRAMSVAGLARLLALLRCGGVTVACLLAFAVSSVAVAQAGQSAVPQEQGGAVAGDATSAWPSGARFPDIALGNPLPDTGWAGGPEGGPEVAMPERLPGDREGLPARLSDLRGQVFIVNMYSWFCAPCQEEAPALRALHSRIASASHGELAGRVRLVGIAAGDDWALVQGFRQRHGLAFPLFADPELALHGQLGGLPVPFTWVLRREADGFRVLFTHAGALSGTPAAFLDRVLAAAGPLQ</sequence>
<feature type="domain" description="Thioredoxin" evidence="2">
    <location>
        <begin position="85"/>
        <end position="262"/>
    </location>
</feature>